<dbReference type="EMBL" id="BAABKG010000007">
    <property type="protein sequence ID" value="GAA5156169.1"/>
    <property type="molecule type" value="Genomic_DNA"/>
</dbReference>
<evidence type="ECO:0000256" key="1">
    <source>
        <dbReference type="ARBA" id="ARBA00010646"/>
    </source>
</evidence>
<gene>
    <name evidence="2" type="ORF">GCM10023340_43290</name>
</gene>
<dbReference type="PANTHER" id="PTHR34135:SF2">
    <property type="entry name" value="LYSOZYME"/>
    <property type="match status" value="1"/>
</dbReference>
<dbReference type="Gene3D" id="3.20.20.80">
    <property type="entry name" value="Glycosidases"/>
    <property type="match status" value="1"/>
</dbReference>
<protein>
    <recommendedName>
        <fullName evidence="4">Lysozyme</fullName>
    </recommendedName>
</protein>
<evidence type="ECO:0000313" key="3">
    <source>
        <dbReference type="Proteomes" id="UP001500221"/>
    </source>
</evidence>
<dbReference type="SUPFAM" id="SSF51445">
    <property type="entry name" value="(Trans)glycosidases"/>
    <property type="match status" value="1"/>
</dbReference>
<evidence type="ECO:0008006" key="4">
    <source>
        <dbReference type="Google" id="ProtNLM"/>
    </source>
</evidence>
<comment type="similarity">
    <text evidence="1">Belongs to the glycosyl hydrolase 25 family.</text>
</comment>
<reference evidence="3" key="1">
    <citation type="journal article" date="2019" name="Int. J. Syst. Evol. Microbiol.">
        <title>The Global Catalogue of Microorganisms (GCM) 10K type strain sequencing project: providing services to taxonomists for standard genome sequencing and annotation.</title>
        <authorList>
            <consortium name="The Broad Institute Genomics Platform"/>
            <consortium name="The Broad Institute Genome Sequencing Center for Infectious Disease"/>
            <person name="Wu L."/>
            <person name="Ma J."/>
        </authorList>
    </citation>
    <scope>NUCLEOTIDE SEQUENCE [LARGE SCALE GENOMIC DNA]</scope>
    <source>
        <strain evidence="3">JCM 18459</strain>
    </source>
</reference>
<keyword evidence="3" id="KW-1185">Reference proteome</keyword>
<dbReference type="InterPro" id="IPR002053">
    <property type="entry name" value="Glyco_hydro_25"/>
</dbReference>
<evidence type="ECO:0000313" key="2">
    <source>
        <dbReference type="EMBL" id="GAA5156169.1"/>
    </source>
</evidence>
<comment type="caution">
    <text evidence="2">The sequence shown here is derived from an EMBL/GenBank/DDBJ whole genome shotgun (WGS) entry which is preliminary data.</text>
</comment>
<accession>A0ABP9Q2S9</accession>
<dbReference type="PANTHER" id="PTHR34135">
    <property type="entry name" value="LYSOZYME"/>
    <property type="match status" value="1"/>
</dbReference>
<dbReference type="Pfam" id="PF01183">
    <property type="entry name" value="Glyco_hydro_25"/>
    <property type="match status" value="1"/>
</dbReference>
<name>A0ABP9Q2S9_9ACTN</name>
<dbReference type="Proteomes" id="UP001500221">
    <property type="component" value="Unassembled WGS sequence"/>
</dbReference>
<dbReference type="InterPro" id="IPR017853">
    <property type="entry name" value="GH"/>
</dbReference>
<dbReference type="PROSITE" id="PS51904">
    <property type="entry name" value="GLYCOSYL_HYDROL_F25_2"/>
    <property type="match status" value="1"/>
</dbReference>
<sequence>MAGDGIAFAYLKATEGSSFTDPRFATNHAAADAAGLRVGGYHYYTLCSPPEGQADHFTATLDAVPPARRPLPPVVDLELIGNCDPPPDLDTLLADVRVFVDRVESATGRRVVVYTHPDLDERYGPTPFADRLERRRWVRRPGERPPSGSWWVWQRADDARVAGVAGPVDLDVMRPPRRSS</sequence>
<organism evidence="2 3">
    <name type="scientific">Nocardioides marinquilinus</name>
    <dbReference type="NCBI Taxonomy" id="1210400"/>
    <lineage>
        <taxon>Bacteria</taxon>
        <taxon>Bacillati</taxon>
        <taxon>Actinomycetota</taxon>
        <taxon>Actinomycetes</taxon>
        <taxon>Propionibacteriales</taxon>
        <taxon>Nocardioidaceae</taxon>
        <taxon>Nocardioides</taxon>
    </lineage>
</organism>
<proteinExistence type="inferred from homology"/>